<keyword evidence="1 2" id="KW-0238">DNA-binding</keyword>
<comment type="subunit">
    <text evidence="2">Homodimer. Interacts with LigD.</text>
</comment>
<dbReference type="PANTHER" id="PTHR41251:SF1">
    <property type="entry name" value="NON-HOMOLOGOUS END JOINING PROTEIN KU"/>
    <property type="match status" value="1"/>
</dbReference>
<dbReference type="GO" id="GO:0006303">
    <property type="term" value="P:double-strand break repair via nonhomologous end joining"/>
    <property type="evidence" value="ECO:0007669"/>
    <property type="project" value="UniProtKB-UniRule"/>
</dbReference>
<feature type="domain" description="Ku" evidence="4">
    <location>
        <begin position="124"/>
        <end position="254"/>
    </location>
</feature>
<dbReference type="Pfam" id="PF02735">
    <property type="entry name" value="Ku"/>
    <property type="match status" value="1"/>
</dbReference>
<comment type="caution">
    <text evidence="5">The sequence shown here is derived from an EMBL/GenBank/DDBJ whole genome shotgun (WGS) entry which is preliminary data.</text>
</comment>
<dbReference type="HAMAP" id="MF_01875">
    <property type="entry name" value="Prokaryotic_Ku"/>
    <property type="match status" value="1"/>
</dbReference>
<dbReference type="SMART" id="SM00559">
    <property type="entry name" value="Ku78"/>
    <property type="match status" value="1"/>
</dbReference>
<dbReference type="Proteomes" id="UP000574761">
    <property type="component" value="Unassembled WGS sequence"/>
</dbReference>
<reference evidence="5 6" key="1">
    <citation type="submission" date="2020-08" db="EMBL/GenBank/DDBJ databases">
        <title>Genomic Encyclopedia of Type Strains, Phase IV (KMG-IV): sequencing the most valuable type-strain genomes for metagenomic binning, comparative biology and taxonomic classification.</title>
        <authorList>
            <person name="Goeker M."/>
        </authorList>
    </citation>
    <scope>NUCLEOTIDE SEQUENCE [LARGE SCALE GENOMIC DNA]</scope>
    <source>
        <strain evidence="5 6">DSM 100211</strain>
    </source>
</reference>
<dbReference type="InterPro" id="IPR006164">
    <property type="entry name" value="DNA_bd_Ku70/Ku80"/>
</dbReference>
<keyword evidence="6" id="KW-1185">Reference proteome</keyword>
<keyword evidence="2" id="KW-0234">DNA repair</keyword>
<evidence type="ECO:0000313" key="5">
    <source>
        <dbReference type="EMBL" id="MBB3980228.1"/>
    </source>
</evidence>
<proteinExistence type="inferred from homology"/>
<comment type="function">
    <text evidence="2">With LigD forms a non-homologous end joining (NHEJ) DNA repair enzyme, which repairs dsDNA breaks with reduced fidelity. Binds linear dsDNA with 5'- and 3'- overhangs but not closed circular dsDNA nor ssDNA. Recruits and stimulates the ligase activity of LigD.</text>
</comment>
<dbReference type="GO" id="GO:0003690">
    <property type="term" value="F:double-stranded DNA binding"/>
    <property type="evidence" value="ECO:0007669"/>
    <property type="project" value="UniProtKB-UniRule"/>
</dbReference>
<evidence type="ECO:0000256" key="1">
    <source>
        <dbReference type="ARBA" id="ARBA00023125"/>
    </source>
</evidence>
<dbReference type="GO" id="GO:0006310">
    <property type="term" value="P:DNA recombination"/>
    <property type="evidence" value="ECO:0007669"/>
    <property type="project" value="UniProtKB-KW"/>
</dbReference>
<evidence type="ECO:0000313" key="6">
    <source>
        <dbReference type="Proteomes" id="UP000574761"/>
    </source>
</evidence>
<keyword evidence="2" id="KW-0233">DNA recombination</keyword>
<keyword evidence="2" id="KW-0227">DNA damage</keyword>
<dbReference type="Gene3D" id="2.40.290.10">
    <property type="match status" value="1"/>
</dbReference>
<gene>
    <name evidence="2" type="primary">ku</name>
    <name evidence="5" type="ORF">GGQ64_005481</name>
</gene>
<accession>A0A7W6DBM1</accession>
<organism evidence="5 6">
    <name type="scientific">Mycoplana azooxidifex</name>
    <dbReference type="NCBI Taxonomy" id="1636188"/>
    <lineage>
        <taxon>Bacteria</taxon>
        <taxon>Pseudomonadati</taxon>
        <taxon>Pseudomonadota</taxon>
        <taxon>Alphaproteobacteria</taxon>
        <taxon>Hyphomicrobiales</taxon>
        <taxon>Rhizobiaceae</taxon>
        <taxon>Mycoplana</taxon>
    </lineage>
</organism>
<dbReference type="CDD" id="cd00789">
    <property type="entry name" value="KU_like"/>
    <property type="match status" value="1"/>
</dbReference>
<evidence type="ECO:0000256" key="2">
    <source>
        <dbReference type="HAMAP-Rule" id="MF_01875"/>
    </source>
</evidence>
<dbReference type="InterPro" id="IPR016194">
    <property type="entry name" value="SPOC-like_C_dom_sf"/>
</dbReference>
<dbReference type="InterPro" id="IPR009187">
    <property type="entry name" value="Prok_Ku"/>
</dbReference>
<dbReference type="NCBIfam" id="TIGR02772">
    <property type="entry name" value="Ku_bact"/>
    <property type="match status" value="1"/>
</dbReference>
<dbReference type="AlphaFoldDB" id="A0A7W6DBM1"/>
<dbReference type="EMBL" id="JACIEE010000017">
    <property type="protein sequence ID" value="MBB3980228.1"/>
    <property type="molecule type" value="Genomic_DNA"/>
</dbReference>
<feature type="region of interest" description="Disordered" evidence="3">
    <location>
        <begin position="327"/>
        <end position="369"/>
    </location>
</feature>
<comment type="similarity">
    <text evidence="2">Belongs to the prokaryotic Ku family.</text>
</comment>
<protein>
    <recommendedName>
        <fullName evidence="2">Non-homologous end joining protein Ku</fullName>
    </recommendedName>
</protein>
<dbReference type="PANTHER" id="PTHR41251">
    <property type="entry name" value="NON-HOMOLOGOUS END JOINING PROTEIN KU"/>
    <property type="match status" value="1"/>
</dbReference>
<sequence length="369" mass="40708">MTLPLSVAVPEERTGRIKDAANQGHIRDSQKGRREAPKLLISDSIRLETNSFLIRLTRFGCVESGVFKMAGHRAQWKGFIKFGEVSCGVGLYTAASTSERISFHTINKKTGNRVNRVFVDSDTGKEVEREDQTKGFEIENGQYIMIDPEEVAATIPDSNKTLQIEAFISCSDVDDVYFDKPYYLVPTDRVSSDAFTALRDAMEKSKVAAVARTVLFRRMRTVLIRTHGKGLIATTMQYDYEVRSSEKAFEEVPKLRIKGEMLDLAKHIIATKKGTFDPAAFDDRYETAVAELVKAKIEGKALPKRKAVKVSKPDDLLAALRESAKMLKASGDKPKRAAVNANKGAGRKPAARATASKARGSTAAQRKAG</sequence>
<name>A0A7W6DBM1_9HYPH</name>
<evidence type="ECO:0000256" key="3">
    <source>
        <dbReference type="SAM" id="MobiDB-lite"/>
    </source>
</evidence>
<evidence type="ECO:0000259" key="4">
    <source>
        <dbReference type="SMART" id="SM00559"/>
    </source>
</evidence>
<dbReference type="SUPFAM" id="SSF100939">
    <property type="entry name" value="SPOC domain-like"/>
    <property type="match status" value="1"/>
</dbReference>